<evidence type="ECO:0000256" key="1">
    <source>
        <dbReference type="SAM" id="MobiDB-lite"/>
    </source>
</evidence>
<accession>A0ABQ9GY10</accession>
<comment type="caution">
    <text evidence="2">The sequence shown here is derived from an EMBL/GenBank/DDBJ whole genome shotgun (WGS) entry which is preliminary data.</text>
</comment>
<evidence type="ECO:0000313" key="3">
    <source>
        <dbReference type="Proteomes" id="UP001159363"/>
    </source>
</evidence>
<feature type="region of interest" description="Disordered" evidence="1">
    <location>
        <begin position="78"/>
        <end position="104"/>
    </location>
</feature>
<proteinExistence type="predicted"/>
<name>A0ABQ9GY10_9NEOP</name>
<reference evidence="2 3" key="1">
    <citation type="submission" date="2023-02" db="EMBL/GenBank/DDBJ databases">
        <title>LHISI_Scaffold_Assembly.</title>
        <authorList>
            <person name="Stuart O.P."/>
            <person name="Cleave R."/>
            <person name="Magrath M.J.L."/>
            <person name="Mikheyev A.S."/>
        </authorList>
    </citation>
    <scope>NUCLEOTIDE SEQUENCE [LARGE SCALE GENOMIC DNA]</scope>
    <source>
        <strain evidence="2">Daus_M_001</strain>
        <tissue evidence="2">Leg muscle</tissue>
    </source>
</reference>
<keyword evidence="3" id="KW-1185">Reference proteome</keyword>
<sequence>MREQYVLQVSECAQRITELEKLPQDSANSDERIATQLDSYGRHFNQWFGQVEEMAQPERTKSENRLNQVGEQVRYIKDKIRESTEPSGRASPITKDKIDRVVNE</sequence>
<dbReference type="EMBL" id="JARBHB010000008">
    <property type="protein sequence ID" value="KAJ8876905.1"/>
    <property type="molecule type" value="Genomic_DNA"/>
</dbReference>
<feature type="compositionally biased region" description="Basic and acidic residues" evidence="1">
    <location>
        <begin position="94"/>
        <end position="104"/>
    </location>
</feature>
<evidence type="ECO:0000313" key="2">
    <source>
        <dbReference type="EMBL" id="KAJ8876905.1"/>
    </source>
</evidence>
<dbReference type="Proteomes" id="UP001159363">
    <property type="component" value="Chromosome 7"/>
</dbReference>
<protein>
    <submittedName>
        <fullName evidence="2">Uncharacterized protein</fullName>
    </submittedName>
</protein>
<gene>
    <name evidence="2" type="ORF">PR048_021354</name>
</gene>
<organism evidence="2 3">
    <name type="scientific">Dryococelus australis</name>
    <dbReference type="NCBI Taxonomy" id="614101"/>
    <lineage>
        <taxon>Eukaryota</taxon>
        <taxon>Metazoa</taxon>
        <taxon>Ecdysozoa</taxon>
        <taxon>Arthropoda</taxon>
        <taxon>Hexapoda</taxon>
        <taxon>Insecta</taxon>
        <taxon>Pterygota</taxon>
        <taxon>Neoptera</taxon>
        <taxon>Polyneoptera</taxon>
        <taxon>Phasmatodea</taxon>
        <taxon>Verophasmatodea</taxon>
        <taxon>Anareolatae</taxon>
        <taxon>Phasmatidae</taxon>
        <taxon>Eurycanthinae</taxon>
        <taxon>Dryococelus</taxon>
    </lineage>
</organism>